<name>A0A5N0EME4_9NOCA</name>
<dbReference type="PROSITE" id="PS51118">
    <property type="entry name" value="HTH_HXLR"/>
    <property type="match status" value="1"/>
</dbReference>
<dbReference type="InterPro" id="IPR002577">
    <property type="entry name" value="HTH_HxlR"/>
</dbReference>
<keyword evidence="2" id="KW-0238">DNA-binding</keyword>
<comment type="caution">
    <text evidence="5">The sequence shown here is derived from an EMBL/GenBank/DDBJ whole genome shotgun (WGS) entry which is preliminary data.</text>
</comment>
<dbReference type="RefSeq" id="WP_150400294.1">
    <property type="nucleotide sequence ID" value="NZ_JBHJYQ010000003.1"/>
</dbReference>
<gene>
    <name evidence="5" type="ORF">F3087_03545</name>
</gene>
<keyword evidence="3" id="KW-0804">Transcription</keyword>
<evidence type="ECO:0000256" key="1">
    <source>
        <dbReference type="ARBA" id="ARBA00023015"/>
    </source>
</evidence>
<keyword evidence="1" id="KW-0805">Transcription regulation</keyword>
<keyword evidence="6" id="KW-1185">Reference proteome</keyword>
<dbReference type="SUPFAM" id="SSF46785">
    <property type="entry name" value="Winged helix' DNA-binding domain"/>
    <property type="match status" value="1"/>
</dbReference>
<dbReference type="InterPro" id="IPR036390">
    <property type="entry name" value="WH_DNA-bd_sf"/>
</dbReference>
<evidence type="ECO:0000256" key="2">
    <source>
        <dbReference type="ARBA" id="ARBA00023125"/>
    </source>
</evidence>
<evidence type="ECO:0000259" key="4">
    <source>
        <dbReference type="PROSITE" id="PS51118"/>
    </source>
</evidence>
<feature type="domain" description="HTH hxlR-type" evidence="4">
    <location>
        <begin position="16"/>
        <end position="115"/>
    </location>
</feature>
<dbReference type="GO" id="GO:0003677">
    <property type="term" value="F:DNA binding"/>
    <property type="evidence" value="ECO:0007669"/>
    <property type="project" value="UniProtKB-KW"/>
</dbReference>
<dbReference type="InterPro" id="IPR036388">
    <property type="entry name" value="WH-like_DNA-bd_sf"/>
</dbReference>
<evidence type="ECO:0000313" key="5">
    <source>
        <dbReference type="EMBL" id="KAA8890382.1"/>
    </source>
</evidence>
<dbReference type="Gene3D" id="1.10.10.10">
    <property type="entry name" value="Winged helix-like DNA-binding domain superfamily/Winged helix DNA-binding domain"/>
    <property type="match status" value="1"/>
</dbReference>
<evidence type="ECO:0000256" key="3">
    <source>
        <dbReference type="ARBA" id="ARBA00023163"/>
    </source>
</evidence>
<dbReference type="PANTHER" id="PTHR33204:SF37">
    <property type="entry name" value="HTH-TYPE TRANSCRIPTIONAL REGULATOR YODB"/>
    <property type="match status" value="1"/>
</dbReference>
<accession>A0A5N0EME4</accession>
<protein>
    <submittedName>
        <fullName evidence="5">Helix-turn-helix transcriptional regulator</fullName>
    </submittedName>
</protein>
<dbReference type="EMBL" id="VXLC01000001">
    <property type="protein sequence ID" value="KAA8890382.1"/>
    <property type="molecule type" value="Genomic_DNA"/>
</dbReference>
<organism evidence="5 6">
    <name type="scientific">Nocardia colli</name>
    <dbReference type="NCBI Taxonomy" id="2545717"/>
    <lineage>
        <taxon>Bacteria</taxon>
        <taxon>Bacillati</taxon>
        <taxon>Actinomycetota</taxon>
        <taxon>Actinomycetes</taxon>
        <taxon>Mycobacteriales</taxon>
        <taxon>Nocardiaceae</taxon>
        <taxon>Nocardia</taxon>
    </lineage>
</organism>
<dbReference type="Pfam" id="PF01638">
    <property type="entry name" value="HxlR"/>
    <property type="match status" value="1"/>
</dbReference>
<reference evidence="5 6" key="1">
    <citation type="submission" date="2019-09" db="EMBL/GenBank/DDBJ databases">
        <authorList>
            <person name="Wang X."/>
        </authorList>
    </citation>
    <scope>NUCLEOTIDE SEQUENCE [LARGE SCALE GENOMIC DNA]</scope>
    <source>
        <strain evidence="5 6">CICC 11023</strain>
    </source>
</reference>
<proteinExistence type="predicted"/>
<sequence>MDEATVTHPDLRPGFCTSYHRGVELIGKRWNGVILRELLLGAKHFVQIRRAIPDLTDSMLSARLRELEAAGIISRTVYDQTPVCVEYQLTEMGRDLQEAVAALSRWANRWFPEDD</sequence>
<dbReference type="AlphaFoldDB" id="A0A5N0EME4"/>
<dbReference type="PANTHER" id="PTHR33204">
    <property type="entry name" value="TRANSCRIPTIONAL REGULATOR, MARR FAMILY"/>
    <property type="match status" value="1"/>
</dbReference>
<evidence type="ECO:0000313" key="6">
    <source>
        <dbReference type="Proteomes" id="UP000323876"/>
    </source>
</evidence>
<dbReference type="Proteomes" id="UP000323876">
    <property type="component" value="Unassembled WGS sequence"/>
</dbReference>
<dbReference type="OrthoDB" id="9800966at2"/>